<evidence type="ECO:0000313" key="8">
    <source>
        <dbReference type="EMBL" id="AFM15648.1"/>
    </source>
</evidence>
<dbReference type="STRING" id="710421.Mycch_0833"/>
<keyword evidence="3 5" id="KW-0378">Hydrolase</keyword>
<proteinExistence type="inferred from homology"/>
<feature type="region of interest" description="Disordered" evidence="6">
    <location>
        <begin position="73"/>
        <end position="106"/>
    </location>
</feature>
<comment type="similarity">
    <text evidence="1 5">Belongs to the peptidase S8 family.</text>
</comment>
<dbReference type="CDD" id="cd00306">
    <property type="entry name" value="Peptidases_S8_S53"/>
    <property type="match status" value="1"/>
</dbReference>
<evidence type="ECO:0000256" key="5">
    <source>
        <dbReference type="PROSITE-ProRule" id="PRU01240"/>
    </source>
</evidence>
<evidence type="ECO:0000259" key="7">
    <source>
        <dbReference type="Pfam" id="PF00082"/>
    </source>
</evidence>
<evidence type="ECO:0000256" key="2">
    <source>
        <dbReference type="ARBA" id="ARBA00022670"/>
    </source>
</evidence>
<organism evidence="8 9">
    <name type="scientific">Mycolicibacterium chubuense (strain NBB4)</name>
    <name type="common">Mycobacterium chubuense</name>
    <dbReference type="NCBI Taxonomy" id="710421"/>
    <lineage>
        <taxon>Bacteria</taxon>
        <taxon>Bacillati</taxon>
        <taxon>Actinomycetota</taxon>
        <taxon>Actinomycetes</taxon>
        <taxon>Mycobacteriales</taxon>
        <taxon>Mycobacteriaceae</taxon>
        <taxon>Mycolicibacterium</taxon>
    </lineage>
</organism>
<dbReference type="Proteomes" id="UP000006057">
    <property type="component" value="Chromosome"/>
</dbReference>
<dbReference type="PROSITE" id="PS00138">
    <property type="entry name" value="SUBTILASE_SER"/>
    <property type="match status" value="1"/>
</dbReference>
<reference evidence="8 9" key="1">
    <citation type="submission" date="2012-06" db="EMBL/GenBank/DDBJ databases">
        <title>Complete sequence of chromosome of Mycobacterium chubuense NBB4.</title>
        <authorList>
            <consortium name="US DOE Joint Genome Institute"/>
            <person name="Lucas S."/>
            <person name="Han J."/>
            <person name="Lapidus A."/>
            <person name="Cheng J.-F."/>
            <person name="Goodwin L."/>
            <person name="Pitluck S."/>
            <person name="Peters L."/>
            <person name="Mikhailova N."/>
            <person name="Teshima H."/>
            <person name="Detter J.C."/>
            <person name="Han C."/>
            <person name="Tapia R."/>
            <person name="Land M."/>
            <person name="Hauser L."/>
            <person name="Kyrpides N."/>
            <person name="Ivanova N."/>
            <person name="Pagani I."/>
            <person name="Mattes T."/>
            <person name="Holmes A."/>
            <person name="Rutledge P."/>
            <person name="Paulsen I."/>
            <person name="Coleman N."/>
            <person name="Woyke T."/>
        </authorList>
    </citation>
    <scope>NUCLEOTIDE SEQUENCE [LARGE SCALE GENOMIC DNA]</scope>
    <source>
        <strain evidence="8 9">NBB4</strain>
    </source>
</reference>
<dbReference type="PANTHER" id="PTHR43806">
    <property type="entry name" value="PEPTIDASE S8"/>
    <property type="match status" value="1"/>
</dbReference>
<dbReference type="HOGENOM" id="CLU_326209_0_0_11"/>
<dbReference type="InterPro" id="IPR036852">
    <property type="entry name" value="Peptidase_S8/S53_dom_sf"/>
</dbReference>
<dbReference type="PATRIC" id="fig|710421.3.peg.842"/>
<dbReference type="Pfam" id="PF00082">
    <property type="entry name" value="Peptidase_S8"/>
    <property type="match status" value="1"/>
</dbReference>
<evidence type="ECO:0000256" key="6">
    <source>
        <dbReference type="SAM" id="MobiDB-lite"/>
    </source>
</evidence>
<dbReference type="InterPro" id="IPR023828">
    <property type="entry name" value="Peptidase_S8_Ser-AS"/>
</dbReference>
<feature type="active site" description="Charge relay system" evidence="5">
    <location>
        <position position="268"/>
    </location>
</feature>
<dbReference type="InterPro" id="IPR000209">
    <property type="entry name" value="Peptidase_S8/S53_dom"/>
</dbReference>
<keyword evidence="9" id="KW-1185">Reference proteome</keyword>
<dbReference type="RefSeq" id="WP_014814139.1">
    <property type="nucleotide sequence ID" value="NC_018027.1"/>
</dbReference>
<dbReference type="eggNOG" id="COG1404">
    <property type="taxonomic scope" value="Bacteria"/>
</dbReference>
<evidence type="ECO:0000256" key="3">
    <source>
        <dbReference type="ARBA" id="ARBA00022801"/>
    </source>
</evidence>
<dbReference type="GO" id="GO:0006508">
    <property type="term" value="P:proteolysis"/>
    <property type="evidence" value="ECO:0007669"/>
    <property type="project" value="UniProtKB-KW"/>
</dbReference>
<dbReference type="InterPro" id="IPR050131">
    <property type="entry name" value="Peptidase_S8_subtilisin-like"/>
</dbReference>
<dbReference type="PANTHER" id="PTHR43806:SF11">
    <property type="entry name" value="CEREVISIN-RELATED"/>
    <property type="match status" value="1"/>
</dbReference>
<keyword evidence="2 5" id="KW-0645">Protease</keyword>
<name>I4BEE1_MYCCN</name>
<dbReference type="Gene3D" id="2.60.120.380">
    <property type="match status" value="1"/>
</dbReference>
<evidence type="ECO:0000256" key="4">
    <source>
        <dbReference type="ARBA" id="ARBA00022825"/>
    </source>
</evidence>
<dbReference type="KEGG" id="mcb:Mycch_0833"/>
<feature type="compositionally biased region" description="Pro residues" evidence="6">
    <location>
        <begin position="73"/>
        <end position="82"/>
    </location>
</feature>
<evidence type="ECO:0000313" key="9">
    <source>
        <dbReference type="Proteomes" id="UP000006057"/>
    </source>
</evidence>
<dbReference type="OrthoDB" id="614750at2"/>
<dbReference type="GO" id="GO:0004252">
    <property type="term" value="F:serine-type endopeptidase activity"/>
    <property type="evidence" value="ECO:0007669"/>
    <property type="project" value="UniProtKB-UniRule"/>
</dbReference>
<accession>I4BEE1</accession>
<keyword evidence="4 5" id="KW-0720">Serine protease</keyword>
<dbReference type="PROSITE" id="PS51892">
    <property type="entry name" value="SUBTILASE"/>
    <property type="match status" value="1"/>
</dbReference>
<dbReference type="AlphaFoldDB" id="I4BEE1"/>
<dbReference type="EMBL" id="CP003053">
    <property type="protein sequence ID" value="AFM15648.1"/>
    <property type="molecule type" value="Genomic_DNA"/>
</dbReference>
<feature type="domain" description="Peptidase S8/S53" evidence="7">
    <location>
        <begin position="217"/>
        <end position="465"/>
    </location>
</feature>
<feature type="active site" description="Charge relay system" evidence="5">
    <location>
        <position position="432"/>
    </location>
</feature>
<dbReference type="SUPFAM" id="SSF52743">
    <property type="entry name" value="Subtilisin-like"/>
    <property type="match status" value="1"/>
</dbReference>
<sequence length="883" mass="95075">MVNIPEEFVRPYSFAAKTAHLRSTDRVSRAGAMHLDGSETAPAVFAENEILVSSEYPEAVEYLVERLGGTMIPPRPLPPPPARLARSGRRPSEADAPTHSIKVSFTEPPEVPDAVNLLGQITDRASVRGRLTFSSTMAASVSVAALSLGLPDGSVGLNHLADPTALPLDTIREDVKKPPGPDPMQWQPFVTRSRIVDAWQLVDSYRLAGTDTSFTMLAIMDNGFWVDSTGAPLIPSGQSASDFDRGFLAINAADDSRNIGGRSAKGWHGTKTASAAAATVDNGRGAAGSGGSVAWPLLMKADDLDAIMRGIRICAAWGIDVVNMSFGITTTVWEGLFFPDTDWVNAFQFAADNGVVMIASAGNDGKELPDEWIRPATRTPGVLTVGALDKDNVSAADWSNYGSSVALWAPGTKIPVMPDGDNPRGSRPSGTSFSAPLVAGTAAMMRAVAPSLSNSDVGRLLIDSGWDGQGRVTKGLDAYAAVKAALNSQLPDWFDAGDDPSAAEPLIEVRPGVFAPRWDSLSAARNDHDIDFWSLQLDEYTSVAITVDYYDRIADLFLDVIDSSGDSVVGVEDTDGDRFEITYGDGVIRGRGVLPDGKYLVRVRAIGLTAYNLEVACTAEPLEVDRFEPNNSFDTATPLRFVRTPLDIYLGHGPGVFALTLHRQLIASPTFPNNVTVVVDSDYFWFPVPRADGKRVPLVTITSDKPVTATLYDDGRRELQRHESRRSITLRPPERTNCYLKISASEQTRYVLGITMTADPRIQIADLPTYEVLPPWWAIRDPIPWPDPTMHFGVELAAEPPSFGTLIGESISVAADGLAELPVTAELLDRDGTVVAVGKRDGFGRLDIPTASLEPGMYAVRLTRPAEEPIGDLRLTTPLWAPG</sequence>
<dbReference type="Gene3D" id="3.40.50.200">
    <property type="entry name" value="Peptidase S8/S53 domain"/>
    <property type="match status" value="1"/>
</dbReference>
<protein>
    <submittedName>
        <fullName evidence="8">Subtilisin-like serine protease</fullName>
    </submittedName>
</protein>
<gene>
    <name evidence="8" type="ordered locus">Mycch_0833</name>
</gene>
<feature type="active site" description="Charge relay system" evidence="5">
    <location>
        <position position="221"/>
    </location>
</feature>
<evidence type="ECO:0000256" key="1">
    <source>
        <dbReference type="ARBA" id="ARBA00011073"/>
    </source>
</evidence>